<sequence>MQTIIEPHLAVNVLANAQLFASFAHRLEDSRIRSPRAVFVSSCTAHAGDLSLLLQDEEKFWCHRINGYKAYADSKLLLSVYVKYLNGILKYRQSKIAVVSVHPGVVPGKLYRNVFAPFRLVLNVFLRPFLRSPLLAATRVLDVAFADDLLEGSYYENGRVTALKLDHLHLINHLCRLLHSLPSVVAMSCCPLRLLSLLALCLLLSFVGLSTGQYFSNAVNPYNNYFYNPYAYSSNSNSRSSSNNNGYYGYGGYGYGNNYYSGGSNWYGGSSASNGLFRYCNPCYDVP</sequence>
<organism evidence="3 4">
    <name type="scientific">Globodera rostochiensis</name>
    <name type="common">Golden nematode worm</name>
    <name type="synonym">Heterodera rostochiensis</name>
    <dbReference type="NCBI Taxonomy" id="31243"/>
    <lineage>
        <taxon>Eukaryota</taxon>
        <taxon>Metazoa</taxon>
        <taxon>Ecdysozoa</taxon>
        <taxon>Nematoda</taxon>
        <taxon>Chromadorea</taxon>
        <taxon>Rhabditida</taxon>
        <taxon>Tylenchina</taxon>
        <taxon>Tylenchomorpha</taxon>
        <taxon>Tylenchoidea</taxon>
        <taxon>Heteroderidae</taxon>
        <taxon>Heteroderinae</taxon>
        <taxon>Globodera</taxon>
    </lineage>
</organism>
<dbReference type="Proteomes" id="UP000887572">
    <property type="component" value="Unplaced"/>
</dbReference>
<dbReference type="AlphaFoldDB" id="A0A914HXU6"/>
<dbReference type="PANTHER" id="PTHR24320:SF264">
    <property type="entry name" value="DEHYDROGENASE_REDUCTASE SDR FAMILY MEMBER ON CHROMOSOME X"/>
    <property type="match status" value="1"/>
</dbReference>
<name>A0A914HXU6_GLORO</name>
<keyword evidence="3" id="KW-1185">Reference proteome</keyword>
<keyword evidence="2" id="KW-0560">Oxidoreductase</keyword>
<protein>
    <submittedName>
        <fullName evidence="4">Uncharacterized protein</fullName>
    </submittedName>
</protein>
<evidence type="ECO:0000313" key="3">
    <source>
        <dbReference type="Proteomes" id="UP000887572"/>
    </source>
</evidence>
<proteinExistence type="inferred from homology"/>
<accession>A0A914HXU6</accession>
<dbReference type="GO" id="GO:0016491">
    <property type="term" value="F:oxidoreductase activity"/>
    <property type="evidence" value="ECO:0007669"/>
    <property type="project" value="UniProtKB-KW"/>
</dbReference>
<dbReference type="InterPro" id="IPR036291">
    <property type="entry name" value="NAD(P)-bd_dom_sf"/>
</dbReference>
<comment type="similarity">
    <text evidence="1">Belongs to the short-chain dehydrogenases/reductases (SDR) family.</text>
</comment>
<evidence type="ECO:0000256" key="2">
    <source>
        <dbReference type="ARBA" id="ARBA00023002"/>
    </source>
</evidence>
<evidence type="ECO:0000256" key="1">
    <source>
        <dbReference type="ARBA" id="ARBA00006484"/>
    </source>
</evidence>
<reference evidence="4" key="1">
    <citation type="submission" date="2022-11" db="UniProtKB">
        <authorList>
            <consortium name="WormBaseParasite"/>
        </authorList>
    </citation>
    <scope>IDENTIFICATION</scope>
</reference>
<evidence type="ECO:0000313" key="4">
    <source>
        <dbReference type="WBParaSite" id="Gr19_v10_g5478.t1"/>
    </source>
</evidence>
<dbReference type="SUPFAM" id="SSF51735">
    <property type="entry name" value="NAD(P)-binding Rossmann-fold domains"/>
    <property type="match status" value="1"/>
</dbReference>
<dbReference type="WBParaSite" id="Gr19_v10_g5478.t1">
    <property type="protein sequence ID" value="Gr19_v10_g5478.t1"/>
    <property type="gene ID" value="Gr19_v10_g5478"/>
</dbReference>
<dbReference type="Gene3D" id="3.40.50.720">
    <property type="entry name" value="NAD(P)-binding Rossmann-like Domain"/>
    <property type="match status" value="1"/>
</dbReference>
<dbReference type="PANTHER" id="PTHR24320">
    <property type="entry name" value="RETINOL DEHYDROGENASE"/>
    <property type="match status" value="1"/>
</dbReference>